<dbReference type="CDD" id="cd00995">
    <property type="entry name" value="PBP2_NikA_DppA_OppA_like"/>
    <property type="match status" value="1"/>
</dbReference>
<dbReference type="InterPro" id="IPR000914">
    <property type="entry name" value="SBP_5_dom"/>
</dbReference>
<reference evidence="6" key="1">
    <citation type="submission" date="2016-10" db="EMBL/GenBank/DDBJ databases">
        <authorList>
            <person name="Varghese N."/>
            <person name="Submissions S."/>
        </authorList>
    </citation>
    <scope>NUCLEOTIDE SEQUENCE [LARGE SCALE GENOMIC DNA]</scope>
    <source>
        <strain evidence="6">DSM 45079</strain>
    </source>
</reference>
<organism evidence="5 6">
    <name type="scientific">Jiangella alkaliphila</name>
    <dbReference type="NCBI Taxonomy" id="419479"/>
    <lineage>
        <taxon>Bacteria</taxon>
        <taxon>Bacillati</taxon>
        <taxon>Actinomycetota</taxon>
        <taxon>Actinomycetes</taxon>
        <taxon>Jiangellales</taxon>
        <taxon>Jiangellaceae</taxon>
        <taxon>Jiangella</taxon>
    </lineage>
</organism>
<evidence type="ECO:0000256" key="1">
    <source>
        <dbReference type="ARBA" id="ARBA00022729"/>
    </source>
</evidence>
<dbReference type="PIRSF" id="PIRSF002741">
    <property type="entry name" value="MppA"/>
    <property type="match status" value="1"/>
</dbReference>
<name>A0A1H2G7D3_9ACTN</name>
<feature type="domain" description="Solute-binding protein family 5" evidence="4">
    <location>
        <begin position="87"/>
        <end position="429"/>
    </location>
</feature>
<proteinExistence type="predicted"/>
<dbReference type="InterPro" id="IPR039424">
    <property type="entry name" value="SBP_5"/>
</dbReference>
<feature type="region of interest" description="Disordered" evidence="2">
    <location>
        <begin position="27"/>
        <end position="64"/>
    </location>
</feature>
<evidence type="ECO:0000256" key="3">
    <source>
        <dbReference type="SAM" id="SignalP"/>
    </source>
</evidence>
<sequence length="509" mass="54008">MRMRTRRSLSTAAGAVALLMVAAACSSDDPASPAGETGGATGGDLTVAGPIPIENLDPHGPASMDAGTQLAARAIFSQLVVSTGPGEFEGELAETWEPSADASVWTFTLRAGVEFSDGTPVTATDVVTSFERVMAGEGPLAGNFGGYTVAAPDESTVVFTSPTPDAAFLGKISSFFVTPQAAAQEGFFQDPIGSGPFVVESFEPGATLQLAPNPGYWDGEATLDSLEFQSIPEVAARMTALQTGEVDVTWGMPDDQITQLTSDSNITVENVPSPGVITMWMNASTPALQDPAVRRALWQAVDFESIIASLYPETGTPADSPVSPPVLGYAPQEPVEYDPDAAKAALDAAGFDYNTVIRWQFSQANFRNFVDAVVSDLAEIGVTVEPLEKEQAVFLEDLLALEWDMNLQQLGSQGFDAATNLGRLYTCAANRIGYCNEELDQILAEAGATSDKAQREDLYAQAIEIIWNDAVGMYPMFVEQPYAWRTGVEGFEPVPDGLPYFDEVAVSGD</sequence>
<accession>A0A1H2G7D3</accession>
<evidence type="ECO:0000256" key="2">
    <source>
        <dbReference type="SAM" id="MobiDB-lite"/>
    </source>
</evidence>
<dbReference type="Gene3D" id="3.40.190.10">
    <property type="entry name" value="Periplasmic binding protein-like II"/>
    <property type="match status" value="1"/>
</dbReference>
<dbReference type="PROSITE" id="PS51318">
    <property type="entry name" value="TAT"/>
    <property type="match status" value="1"/>
</dbReference>
<evidence type="ECO:0000313" key="6">
    <source>
        <dbReference type="Proteomes" id="UP000182977"/>
    </source>
</evidence>
<dbReference type="GO" id="GO:0015833">
    <property type="term" value="P:peptide transport"/>
    <property type="evidence" value="ECO:0007669"/>
    <property type="project" value="TreeGrafter"/>
</dbReference>
<dbReference type="Proteomes" id="UP000182977">
    <property type="component" value="Chromosome I"/>
</dbReference>
<dbReference type="Pfam" id="PF00496">
    <property type="entry name" value="SBP_bac_5"/>
    <property type="match status" value="1"/>
</dbReference>
<evidence type="ECO:0000313" key="5">
    <source>
        <dbReference type="EMBL" id="SDU15503.1"/>
    </source>
</evidence>
<keyword evidence="6" id="KW-1185">Reference proteome</keyword>
<dbReference type="InterPro" id="IPR030678">
    <property type="entry name" value="Peptide/Ni-bd"/>
</dbReference>
<feature type="chain" id="PRO_5038465757" evidence="3">
    <location>
        <begin position="27"/>
        <end position="509"/>
    </location>
</feature>
<dbReference type="Gene3D" id="3.90.76.10">
    <property type="entry name" value="Dipeptide-binding Protein, Domain 1"/>
    <property type="match status" value="1"/>
</dbReference>
<dbReference type="EMBL" id="LT629791">
    <property type="protein sequence ID" value="SDU15503.1"/>
    <property type="molecule type" value="Genomic_DNA"/>
</dbReference>
<keyword evidence="1 3" id="KW-0732">Signal</keyword>
<gene>
    <name evidence="5" type="ORF">SAMN04488563_0337</name>
</gene>
<dbReference type="GO" id="GO:0043190">
    <property type="term" value="C:ATP-binding cassette (ABC) transporter complex"/>
    <property type="evidence" value="ECO:0007669"/>
    <property type="project" value="InterPro"/>
</dbReference>
<dbReference type="RefSeq" id="WP_082154904.1">
    <property type="nucleotide sequence ID" value="NZ_KQ061219.1"/>
</dbReference>
<dbReference type="AlphaFoldDB" id="A0A1H2G7D3"/>
<dbReference type="PROSITE" id="PS51257">
    <property type="entry name" value="PROKAR_LIPOPROTEIN"/>
    <property type="match status" value="1"/>
</dbReference>
<dbReference type="PANTHER" id="PTHR30290">
    <property type="entry name" value="PERIPLASMIC BINDING COMPONENT OF ABC TRANSPORTER"/>
    <property type="match status" value="1"/>
</dbReference>
<dbReference type="STRING" id="419479.SAMN04488563_0337"/>
<dbReference type="InterPro" id="IPR006311">
    <property type="entry name" value="TAT_signal"/>
</dbReference>
<dbReference type="Gene3D" id="3.10.105.10">
    <property type="entry name" value="Dipeptide-binding Protein, Domain 3"/>
    <property type="match status" value="1"/>
</dbReference>
<dbReference type="GO" id="GO:0042597">
    <property type="term" value="C:periplasmic space"/>
    <property type="evidence" value="ECO:0007669"/>
    <property type="project" value="UniProtKB-ARBA"/>
</dbReference>
<evidence type="ECO:0000259" key="4">
    <source>
        <dbReference type="Pfam" id="PF00496"/>
    </source>
</evidence>
<dbReference type="SUPFAM" id="SSF53850">
    <property type="entry name" value="Periplasmic binding protein-like II"/>
    <property type="match status" value="1"/>
</dbReference>
<dbReference type="PANTHER" id="PTHR30290:SF38">
    <property type="entry name" value="D,D-DIPEPTIDE-BINDING PERIPLASMIC PROTEIN DDPA-RELATED"/>
    <property type="match status" value="1"/>
</dbReference>
<feature type="signal peptide" evidence="3">
    <location>
        <begin position="1"/>
        <end position="26"/>
    </location>
</feature>
<protein>
    <submittedName>
        <fullName evidence="5">Peptide/nickel transport system substrate-binding protein</fullName>
    </submittedName>
</protein>
<dbReference type="GO" id="GO:1904680">
    <property type="term" value="F:peptide transmembrane transporter activity"/>
    <property type="evidence" value="ECO:0007669"/>
    <property type="project" value="TreeGrafter"/>
</dbReference>
<dbReference type="OrthoDB" id="9046151at2"/>